<dbReference type="GO" id="GO:0140293">
    <property type="term" value="F:ADP-ribosylglutamate hydrolase activity"/>
    <property type="evidence" value="ECO:0007669"/>
    <property type="project" value="TreeGrafter"/>
</dbReference>
<accession>A0AAD5S9W9</accession>
<dbReference type="InterPro" id="IPR043472">
    <property type="entry name" value="Macro_dom-like"/>
</dbReference>
<dbReference type="CDD" id="cd02908">
    <property type="entry name" value="Macro_OAADPr_deacetylase"/>
    <property type="match status" value="1"/>
</dbReference>
<feature type="compositionally biased region" description="Acidic residues" evidence="1">
    <location>
        <begin position="18"/>
        <end position="28"/>
    </location>
</feature>
<protein>
    <submittedName>
        <fullName evidence="3">O-acetyl-ADP-ribose deacetylase macrod1</fullName>
    </submittedName>
</protein>
<dbReference type="GO" id="GO:0006974">
    <property type="term" value="P:DNA damage response"/>
    <property type="evidence" value="ECO:0007669"/>
    <property type="project" value="TreeGrafter"/>
</dbReference>
<reference evidence="3" key="1">
    <citation type="submission" date="2020-05" db="EMBL/GenBank/DDBJ databases">
        <title>Phylogenomic resolution of chytrid fungi.</title>
        <authorList>
            <person name="Stajich J.E."/>
            <person name="Amses K."/>
            <person name="Simmons R."/>
            <person name="Seto K."/>
            <person name="Myers J."/>
            <person name="Bonds A."/>
            <person name="Quandt C.A."/>
            <person name="Barry K."/>
            <person name="Liu P."/>
            <person name="Grigoriev I."/>
            <person name="Longcore J.E."/>
            <person name="James T.Y."/>
        </authorList>
    </citation>
    <scope>NUCLEOTIDE SEQUENCE</scope>
    <source>
        <strain evidence="3">JEL0318</strain>
    </source>
</reference>
<gene>
    <name evidence="3" type="primary">MACROD1_2</name>
    <name evidence="3" type="ORF">HK097_008760</name>
</gene>
<dbReference type="AlphaFoldDB" id="A0AAD5S9W9"/>
<feature type="compositionally biased region" description="Basic and acidic residues" evidence="1">
    <location>
        <begin position="249"/>
        <end position="258"/>
    </location>
</feature>
<feature type="region of interest" description="Disordered" evidence="1">
    <location>
        <begin position="209"/>
        <end position="361"/>
    </location>
</feature>
<dbReference type="PANTHER" id="PTHR11106:SF27">
    <property type="entry name" value="MACRO DOMAIN-CONTAINING PROTEIN"/>
    <property type="match status" value="1"/>
</dbReference>
<dbReference type="PANTHER" id="PTHR11106">
    <property type="entry name" value="GANGLIOSIDE INDUCED DIFFERENTIATION ASSOCIATED PROTEIN 2-RELATED"/>
    <property type="match status" value="1"/>
</dbReference>
<dbReference type="GO" id="GO:0042278">
    <property type="term" value="P:purine nucleoside metabolic process"/>
    <property type="evidence" value="ECO:0007669"/>
    <property type="project" value="TreeGrafter"/>
</dbReference>
<keyword evidence="4" id="KW-1185">Reference proteome</keyword>
<dbReference type="InterPro" id="IPR002589">
    <property type="entry name" value="Macro_dom"/>
</dbReference>
<dbReference type="SUPFAM" id="SSF52949">
    <property type="entry name" value="Macro domain-like"/>
    <property type="match status" value="1"/>
</dbReference>
<name>A0AAD5S9W9_9FUNG</name>
<dbReference type="SMART" id="SM00506">
    <property type="entry name" value="A1pp"/>
    <property type="match status" value="1"/>
</dbReference>
<feature type="domain" description="Macro" evidence="2">
    <location>
        <begin position="29"/>
        <end position="206"/>
    </location>
</feature>
<evidence type="ECO:0000313" key="3">
    <source>
        <dbReference type="EMBL" id="KAJ3050290.1"/>
    </source>
</evidence>
<evidence type="ECO:0000256" key="1">
    <source>
        <dbReference type="SAM" id="MobiDB-lite"/>
    </source>
</evidence>
<dbReference type="Proteomes" id="UP001212841">
    <property type="component" value="Unassembled WGS sequence"/>
</dbReference>
<dbReference type="PROSITE" id="PS51154">
    <property type="entry name" value="MACRO"/>
    <property type="match status" value="1"/>
</dbReference>
<sequence length="361" mass="39292">MSERVPVERLPSLTDFYDSMDPEDFDEDDRAKSPNGKFNDKIVIWKGDITSLTIDAIVNAANRSLLGGGGVDGAIHRAAGSELVQECRTLDGCDTGDAKITKGYHLPARHVIHTVGPIGEDSKKLSSCYVRSLDVLVENGLRTIAFCCISTGIYGYPNGRAASVALHSVRMWLERGDNADKVDSIVFCLFMAVDVKYYKQYAPLIFPPVKKNKRPKSSKPDDDGEPESSSIKKGDASENAENLSSQQEQKSEETSKDDVMDEDGSEKMDGEAGEVVEQRGGDGEGVVRDMEVDEAKEEGKEEKVEASGDGKDGQKGEEVVEGEKEVTKVKGEDGAKETEEREKVEGQGDVKAGSWSGRQGW</sequence>
<dbReference type="GO" id="GO:0140291">
    <property type="term" value="P:peptidyl-glutamate ADP-deribosylation"/>
    <property type="evidence" value="ECO:0007669"/>
    <property type="project" value="TreeGrafter"/>
</dbReference>
<dbReference type="EMBL" id="JADGJD010000532">
    <property type="protein sequence ID" value="KAJ3050290.1"/>
    <property type="molecule type" value="Genomic_DNA"/>
</dbReference>
<dbReference type="Gene3D" id="3.40.220.10">
    <property type="entry name" value="Leucine Aminopeptidase, subunit E, domain 1"/>
    <property type="match status" value="1"/>
</dbReference>
<organism evidence="3 4">
    <name type="scientific">Rhizophlyctis rosea</name>
    <dbReference type="NCBI Taxonomy" id="64517"/>
    <lineage>
        <taxon>Eukaryota</taxon>
        <taxon>Fungi</taxon>
        <taxon>Fungi incertae sedis</taxon>
        <taxon>Chytridiomycota</taxon>
        <taxon>Chytridiomycota incertae sedis</taxon>
        <taxon>Chytridiomycetes</taxon>
        <taxon>Rhizophlyctidales</taxon>
        <taxon>Rhizophlyctidaceae</taxon>
        <taxon>Rhizophlyctis</taxon>
    </lineage>
</organism>
<feature type="compositionally biased region" description="Basic and acidic residues" evidence="1">
    <location>
        <begin position="265"/>
        <end position="290"/>
    </location>
</feature>
<feature type="region of interest" description="Disordered" evidence="1">
    <location>
        <begin position="1"/>
        <end position="33"/>
    </location>
</feature>
<proteinExistence type="predicted"/>
<evidence type="ECO:0000259" key="2">
    <source>
        <dbReference type="PROSITE" id="PS51154"/>
    </source>
</evidence>
<dbReference type="GO" id="GO:0005654">
    <property type="term" value="C:nucleoplasm"/>
    <property type="evidence" value="ECO:0007669"/>
    <property type="project" value="TreeGrafter"/>
</dbReference>
<feature type="compositionally biased region" description="Basic and acidic residues" evidence="1">
    <location>
        <begin position="297"/>
        <end position="348"/>
    </location>
</feature>
<evidence type="ECO:0000313" key="4">
    <source>
        <dbReference type="Proteomes" id="UP001212841"/>
    </source>
</evidence>
<comment type="caution">
    <text evidence="3">The sequence shown here is derived from an EMBL/GenBank/DDBJ whole genome shotgun (WGS) entry which is preliminary data.</text>
</comment>
<dbReference type="Pfam" id="PF01661">
    <property type="entry name" value="Macro"/>
    <property type="match status" value="1"/>
</dbReference>